<reference evidence="4 5" key="1">
    <citation type="submission" date="2016-11" db="EMBL/GenBank/DDBJ databases">
        <authorList>
            <person name="Jaros S."/>
            <person name="Januszkiewicz K."/>
            <person name="Wedrychowicz H."/>
        </authorList>
    </citation>
    <scope>NUCLEOTIDE SEQUENCE [LARGE SCALE GENOMIC DNA]</scope>
    <source>
        <strain evidence="4 5">DSM 45627</strain>
    </source>
</reference>
<dbReference type="PROSITE" id="PS50943">
    <property type="entry name" value="HTH_CROC1"/>
    <property type="match status" value="1"/>
</dbReference>
<dbReference type="InterPro" id="IPR001387">
    <property type="entry name" value="Cro/C1-type_HTH"/>
</dbReference>
<name>A0A1M5P495_9ACTN</name>
<dbReference type="Pfam" id="PF07883">
    <property type="entry name" value="Cupin_2"/>
    <property type="match status" value="1"/>
</dbReference>
<feature type="region of interest" description="Disordered" evidence="2">
    <location>
        <begin position="1"/>
        <end position="36"/>
    </location>
</feature>
<dbReference type="RefSeq" id="WP_073391221.1">
    <property type="nucleotide sequence ID" value="NZ_FQVU01000004.1"/>
</dbReference>
<gene>
    <name evidence="4" type="ORF">SAMN05443575_2974</name>
</gene>
<keyword evidence="1" id="KW-0238">DNA-binding</keyword>
<accession>A0A1M5P495</accession>
<organism evidence="4 5">
    <name type="scientific">Jatrophihabitans endophyticus</name>
    <dbReference type="NCBI Taxonomy" id="1206085"/>
    <lineage>
        <taxon>Bacteria</taxon>
        <taxon>Bacillati</taxon>
        <taxon>Actinomycetota</taxon>
        <taxon>Actinomycetes</taxon>
        <taxon>Jatrophihabitantales</taxon>
        <taxon>Jatrophihabitantaceae</taxon>
        <taxon>Jatrophihabitans</taxon>
    </lineage>
</organism>
<dbReference type="SUPFAM" id="SSF47413">
    <property type="entry name" value="lambda repressor-like DNA-binding domains"/>
    <property type="match status" value="1"/>
</dbReference>
<dbReference type="STRING" id="1206085.SAMN05443575_2974"/>
<feature type="compositionally biased region" description="Low complexity" evidence="2">
    <location>
        <begin position="1"/>
        <end position="20"/>
    </location>
</feature>
<dbReference type="InterPro" id="IPR050807">
    <property type="entry name" value="TransReg_Diox_bact_type"/>
</dbReference>
<dbReference type="EMBL" id="FQVU01000004">
    <property type="protein sequence ID" value="SHG96641.1"/>
    <property type="molecule type" value="Genomic_DNA"/>
</dbReference>
<protein>
    <submittedName>
        <fullName evidence="4">Transcriptional regulator, XRE family with cupin sensor</fullName>
    </submittedName>
</protein>
<feature type="compositionally biased region" description="Pro residues" evidence="2">
    <location>
        <begin position="21"/>
        <end position="30"/>
    </location>
</feature>
<dbReference type="InterPro" id="IPR014710">
    <property type="entry name" value="RmlC-like_jellyroll"/>
</dbReference>
<dbReference type="SMART" id="SM00530">
    <property type="entry name" value="HTH_XRE"/>
    <property type="match status" value="1"/>
</dbReference>
<dbReference type="PANTHER" id="PTHR46797:SF1">
    <property type="entry name" value="METHYLPHOSPHONATE SYNTHASE"/>
    <property type="match status" value="1"/>
</dbReference>
<evidence type="ECO:0000256" key="2">
    <source>
        <dbReference type="SAM" id="MobiDB-lite"/>
    </source>
</evidence>
<dbReference type="InterPro" id="IPR011051">
    <property type="entry name" value="RmlC_Cupin_sf"/>
</dbReference>
<dbReference type="Pfam" id="PF01381">
    <property type="entry name" value="HTH_3"/>
    <property type="match status" value="1"/>
</dbReference>
<feature type="domain" description="HTH cro/C1-type" evidence="3">
    <location>
        <begin position="51"/>
        <end position="104"/>
    </location>
</feature>
<dbReference type="CDD" id="cd00093">
    <property type="entry name" value="HTH_XRE"/>
    <property type="match status" value="1"/>
</dbReference>
<evidence type="ECO:0000256" key="1">
    <source>
        <dbReference type="ARBA" id="ARBA00023125"/>
    </source>
</evidence>
<dbReference type="AlphaFoldDB" id="A0A1M5P495"/>
<dbReference type="CDD" id="cd02209">
    <property type="entry name" value="cupin_XRE_C"/>
    <property type="match status" value="1"/>
</dbReference>
<evidence type="ECO:0000313" key="4">
    <source>
        <dbReference type="EMBL" id="SHG96641.1"/>
    </source>
</evidence>
<dbReference type="GO" id="GO:0003677">
    <property type="term" value="F:DNA binding"/>
    <property type="evidence" value="ECO:0007669"/>
    <property type="project" value="UniProtKB-KW"/>
</dbReference>
<dbReference type="OrthoDB" id="5114244at2"/>
<dbReference type="SUPFAM" id="SSF51182">
    <property type="entry name" value="RmlC-like cupins"/>
    <property type="match status" value="1"/>
</dbReference>
<evidence type="ECO:0000259" key="3">
    <source>
        <dbReference type="PROSITE" id="PS50943"/>
    </source>
</evidence>
<dbReference type="Gene3D" id="2.60.120.10">
    <property type="entry name" value="Jelly Rolls"/>
    <property type="match status" value="1"/>
</dbReference>
<dbReference type="InterPro" id="IPR010982">
    <property type="entry name" value="Lambda_DNA-bd_dom_sf"/>
</dbReference>
<keyword evidence="5" id="KW-1185">Reference proteome</keyword>
<dbReference type="GO" id="GO:0003700">
    <property type="term" value="F:DNA-binding transcription factor activity"/>
    <property type="evidence" value="ECO:0007669"/>
    <property type="project" value="TreeGrafter"/>
</dbReference>
<dbReference type="InterPro" id="IPR013096">
    <property type="entry name" value="Cupin_2"/>
</dbReference>
<proteinExistence type="predicted"/>
<sequence>MRSPTTPVAPAAPGASNAGPGTPPDAPGHPRPAEPEVGAADELLARTGGRLAAARRERGLTLAVVAARSGISPAYVSQIESGAANPTVRALSQVAAAVGVPALLGVRDAPNPDFDPRPSLAALAHSVAGSPGVWDTSAAGSTRLVTRIVHGDAADHAAPTSHAGEEYVLVLHGRCRLHVGDASFVLGPGDACHFPAGRVHRLDEVSADLTLSVVLSTAP</sequence>
<dbReference type="Proteomes" id="UP000186132">
    <property type="component" value="Unassembled WGS sequence"/>
</dbReference>
<dbReference type="PANTHER" id="PTHR46797">
    <property type="entry name" value="HTH-TYPE TRANSCRIPTIONAL REGULATOR"/>
    <property type="match status" value="1"/>
</dbReference>
<dbReference type="GO" id="GO:0005829">
    <property type="term" value="C:cytosol"/>
    <property type="evidence" value="ECO:0007669"/>
    <property type="project" value="TreeGrafter"/>
</dbReference>
<evidence type="ECO:0000313" key="5">
    <source>
        <dbReference type="Proteomes" id="UP000186132"/>
    </source>
</evidence>
<dbReference type="Gene3D" id="1.10.260.40">
    <property type="entry name" value="lambda repressor-like DNA-binding domains"/>
    <property type="match status" value="1"/>
</dbReference>